<accession>A0ABU9A8W2</accession>
<dbReference type="RefSeq" id="WP_346106333.1">
    <property type="nucleotide sequence ID" value="NZ_BAAAOD010000057.1"/>
</dbReference>
<dbReference type="InterPro" id="IPR025847">
    <property type="entry name" value="MEDS_domain"/>
</dbReference>
<evidence type="ECO:0000313" key="4">
    <source>
        <dbReference type="EMBL" id="MEK6462804.1"/>
    </source>
</evidence>
<feature type="domain" description="MEDS" evidence="3">
    <location>
        <begin position="17"/>
        <end position="143"/>
    </location>
</feature>
<dbReference type="Proteomes" id="UP001367513">
    <property type="component" value="Unassembled WGS sequence"/>
</dbReference>
<evidence type="ECO:0000259" key="3">
    <source>
        <dbReference type="Pfam" id="PF14417"/>
    </source>
</evidence>
<keyword evidence="1" id="KW-0808">Transferase</keyword>
<gene>
    <name evidence="4" type="ORF">WG925_03540</name>
</gene>
<keyword evidence="1" id="KW-0723">Serine/threonine-protein kinase</keyword>
<sequence>MTTTTTTPRPDPDGLVHRAVPYRDPEHQAAALTAPVTEALESGRRALVVVDPRCAAVLRRSLGHDAGVEFRTPDRMHSAPPFTVAGRWSRAVREALADGASGVCTVGQPVELPGADAAYWTRLDLALSHALRALPVELLCCFPDVEADRAHAGALHDEFLVDGAPVPSGCRRDDHELLAENPQCPPDELGPAIVTLPVTLDDLGSMRRVVERQAELSGLGPSRTSDLVLAVNELISNGVEHGSGNPVLRMWRTEAGLVSEMSDAATCRLAFPGLAAPPVAGNRGRGMWLASELSDVLQVWTAEDDPGQVTGTVVRVTMSPP</sequence>
<keyword evidence="1" id="KW-0418">Kinase</keyword>
<dbReference type="InterPro" id="IPR036890">
    <property type="entry name" value="HATPase_C_sf"/>
</dbReference>
<name>A0ABU9A8W2_PSEA5</name>
<feature type="domain" description="Histidine kinase/HSP90-like ATPase" evidence="2">
    <location>
        <begin position="197"/>
        <end position="317"/>
    </location>
</feature>
<dbReference type="Pfam" id="PF13581">
    <property type="entry name" value="HATPase_c_2"/>
    <property type="match status" value="1"/>
</dbReference>
<dbReference type="InterPro" id="IPR003594">
    <property type="entry name" value="HATPase_dom"/>
</dbReference>
<proteinExistence type="predicted"/>
<dbReference type="EMBL" id="JBBPIX010000001">
    <property type="protein sequence ID" value="MEK6462804.1"/>
    <property type="molecule type" value="Genomic_DNA"/>
</dbReference>
<evidence type="ECO:0000313" key="5">
    <source>
        <dbReference type="Proteomes" id="UP001367513"/>
    </source>
</evidence>
<dbReference type="PANTHER" id="PTHR35526:SF3">
    <property type="entry name" value="ANTI-SIGMA-F FACTOR RSBW"/>
    <property type="match status" value="1"/>
</dbReference>
<reference evidence="4 5" key="1">
    <citation type="submission" date="2024-03" db="EMBL/GenBank/DDBJ databases">
        <title>Draft genome sequence of Pseudonocardia carboxydivorans JCM 14827.</title>
        <authorList>
            <person name="Duangmal K."/>
        </authorList>
    </citation>
    <scope>NUCLEOTIDE SEQUENCE [LARGE SCALE GENOMIC DNA]</scope>
    <source>
        <strain evidence="4 5">JCM 14827</strain>
    </source>
</reference>
<keyword evidence="4" id="KW-0547">Nucleotide-binding</keyword>
<evidence type="ECO:0000259" key="2">
    <source>
        <dbReference type="Pfam" id="PF13581"/>
    </source>
</evidence>
<dbReference type="PANTHER" id="PTHR35526">
    <property type="entry name" value="ANTI-SIGMA-F FACTOR RSBW-RELATED"/>
    <property type="match status" value="1"/>
</dbReference>
<dbReference type="InterPro" id="IPR050267">
    <property type="entry name" value="Anti-sigma-factor_SerPK"/>
</dbReference>
<protein>
    <submittedName>
        <fullName evidence="4">ATP-binding protein</fullName>
    </submittedName>
</protein>
<dbReference type="GO" id="GO:0005524">
    <property type="term" value="F:ATP binding"/>
    <property type="evidence" value="ECO:0007669"/>
    <property type="project" value="UniProtKB-KW"/>
</dbReference>
<keyword evidence="5" id="KW-1185">Reference proteome</keyword>
<keyword evidence="4" id="KW-0067">ATP-binding</keyword>
<comment type="caution">
    <text evidence="4">The sequence shown here is derived from an EMBL/GenBank/DDBJ whole genome shotgun (WGS) entry which is preliminary data.</text>
</comment>
<organism evidence="4 5">
    <name type="scientific">Pseudonocardia alni subsp. carboxydivorans</name>
    <dbReference type="NCBI Taxonomy" id="415010"/>
    <lineage>
        <taxon>Bacteria</taxon>
        <taxon>Bacillati</taxon>
        <taxon>Actinomycetota</taxon>
        <taxon>Actinomycetes</taxon>
        <taxon>Pseudonocardiales</taxon>
        <taxon>Pseudonocardiaceae</taxon>
        <taxon>Pseudonocardia</taxon>
    </lineage>
</organism>
<dbReference type="Pfam" id="PF14417">
    <property type="entry name" value="MEDS"/>
    <property type="match status" value="1"/>
</dbReference>
<evidence type="ECO:0000256" key="1">
    <source>
        <dbReference type="ARBA" id="ARBA00022527"/>
    </source>
</evidence>
<dbReference type="Gene3D" id="3.30.565.10">
    <property type="entry name" value="Histidine kinase-like ATPase, C-terminal domain"/>
    <property type="match status" value="1"/>
</dbReference>